<dbReference type="Proteomes" id="UP000307440">
    <property type="component" value="Unassembled WGS sequence"/>
</dbReference>
<accession>A0A5C3KKS9</accession>
<evidence type="ECO:0000313" key="2">
    <source>
        <dbReference type="Proteomes" id="UP000307440"/>
    </source>
</evidence>
<keyword evidence="2" id="KW-1185">Reference proteome</keyword>
<evidence type="ECO:0008006" key="3">
    <source>
        <dbReference type="Google" id="ProtNLM"/>
    </source>
</evidence>
<reference evidence="1 2" key="1">
    <citation type="journal article" date="2019" name="Nat. Ecol. Evol.">
        <title>Megaphylogeny resolves global patterns of mushroom evolution.</title>
        <authorList>
            <person name="Varga T."/>
            <person name="Krizsan K."/>
            <person name="Foldi C."/>
            <person name="Dima B."/>
            <person name="Sanchez-Garcia M."/>
            <person name="Sanchez-Ramirez S."/>
            <person name="Szollosi G.J."/>
            <person name="Szarkandi J.G."/>
            <person name="Papp V."/>
            <person name="Albert L."/>
            <person name="Andreopoulos W."/>
            <person name="Angelini C."/>
            <person name="Antonin V."/>
            <person name="Barry K.W."/>
            <person name="Bougher N.L."/>
            <person name="Buchanan P."/>
            <person name="Buyck B."/>
            <person name="Bense V."/>
            <person name="Catcheside P."/>
            <person name="Chovatia M."/>
            <person name="Cooper J."/>
            <person name="Damon W."/>
            <person name="Desjardin D."/>
            <person name="Finy P."/>
            <person name="Geml J."/>
            <person name="Haridas S."/>
            <person name="Hughes K."/>
            <person name="Justo A."/>
            <person name="Karasinski D."/>
            <person name="Kautmanova I."/>
            <person name="Kiss B."/>
            <person name="Kocsube S."/>
            <person name="Kotiranta H."/>
            <person name="LaButti K.M."/>
            <person name="Lechner B.E."/>
            <person name="Liimatainen K."/>
            <person name="Lipzen A."/>
            <person name="Lukacs Z."/>
            <person name="Mihaltcheva S."/>
            <person name="Morgado L.N."/>
            <person name="Niskanen T."/>
            <person name="Noordeloos M.E."/>
            <person name="Ohm R.A."/>
            <person name="Ortiz-Santana B."/>
            <person name="Ovrebo C."/>
            <person name="Racz N."/>
            <person name="Riley R."/>
            <person name="Savchenko A."/>
            <person name="Shiryaev A."/>
            <person name="Soop K."/>
            <person name="Spirin V."/>
            <person name="Szebenyi C."/>
            <person name="Tomsovsky M."/>
            <person name="Tulloss R.E."/>
            <person name="Uehling J."/>
            <person name="Grigoriev I.V."/>
            <person name="Vagvolgyi C."/>
            <person name="Papp T."/>
            <person name="Martin F.M."/>
            <person name="Miettinen O."/>
            <person name="Hibbett D.S."/>
            <person name="Nagy L.G."/>
        </authorList>
    </citation>
    <scope>NUCLEOTIDE SEQUENCE [LARGE SCALE GENOMIC DNA]</scope>
    <source>
        <strain evidence="1 2">CBS 121175</strain>
    </source>
</reference>
<proteinExistence type="predicted"/>
<dbReference type="AlphaFoldDB" id="A0A5C3KKS9"/>
<sequence>MSLSTIPQELIHRIIQQLASDKHTLKTASLVSSSFQQWCQELLFTHLTVKVQEHSRASPFQDLIDLLQASPIIGTYFKSIHIEDSSYWGKDALANDARVRLLHDQGFPRAFDLIRTESIQKLSVAKAVITRILQSPSLVHIETTCLPLQAALSLCWGSSVKRLDINIPRGGFDTDASKGELAIMEDTGGDSQRLQLETLAFSGQPQGYFDRFEELVNYLLDGNRSSRAWAVNLKAVKKLKVAREACLGMPFIGSTRSGYPLFDLRPKWINRSLMFSSSAKCIAAQSWTTETQTINFAKCPSLRRLFIRGLRTLEELVAPPDILQIVINNFRGMPAANPRQWSTLDEILSDKVRFPMLRRVKIDLTTGVVAEGLVQRMDEMQRRTEELMPNLKGRGLLELNLLVEEEGVEYGLI</sequence>
<name>A0A5C3KKS9_COPMA</name>
<evidence type="ECO:0000313" key="1">
    <source>
        <dbReference type="EMBL" id="TFK20513.1"/>
    </source>
</evidence>
<organism evidence="1 2">
    <name type="scientific">Coprinopsis marcescibilis</name>
    <name type="common">Agaric fungus</name>
    <name type="synonym">Psathyrella marcescibilis</name>
    <dbReference type="NCBI Taxonomy" id="230819"/>
    <lineage>
        <taxon>Eukaryota</taxon>
        <taxon>Fungi</taxon>
        <taxon>Dikarya</taxon>
        <taxon>Basidiomycota</taxon>
        <taxon>Agaricomycotina</taxon>
        <taxon>Agaricomycetes</taxon>
        <taxon>Agaricomycetidae</taxon>
        <taxon>Agaricales</taxon>
        <taxon>Agaricineae</taxon>
        <taxon>Psathyrellaceae</taxon>
        <taxon>Coprinopsis</taxon>
    </lineage>
</organism>
<dbReference type="OrthoDB" id="2745898at2759"/>
<protein>
    <recommendedName>
        <fullName evidence="3">F-box domain-containing protein</fullName>
    </recommendedName>
</protein>
<dbReference type="EMBL" id="ML210297">
    <property type="protein sequence ID" value="TFK20513.1"/>
    <property type="molecule type" value="Genomic_DNA"/>
</dbReference>
<gene>
    <name evidence="1" type="ORF">FA15DRAFT_659028</name>
</gene>